<gene>
    <name evidence="2" type="ORF">AAL_05098</name>
</gene>
<dbReference type="STRING" id="1081109.A0A168B9D8"/>
<feature type="compositionally biased region" description="Acidic residues" evidence="1">
    <location>
        <begin position="763"/>
        <end position="777"/>
    </location>
</feature>
<name>A0A168B9D8_9HYPO</name>
<dbReference type="OrthoDB" id="5288142at2759"/>
<feature type="compositionally biased region" description="Polar residues" evidence="1">
    <location>
        <begin position="279"/>
        <end position="290"/>
    </location>
</feature>
<dbReference type="EMBL" id="AZGY01000010">
    <property type="protein sequence ID" value="KZZ94987.1"/>
    <property type="molecule type" value="Genomic_DNA"/>
</dbReference>
<comment type="caution">
    <text evidence="2">The sequence shown here is derived from an EMBL/GenBank/DDBJ whole genome shotgun (WGS) entry which is preliminary data.</text>
</comment>
<feature type="region of interest" description="Disordered" evidence="1">
    <location>
        <begin position="514"/>
        <end position="533"/>
    </location>
</feature>
<dbReference type="Proteomes" id="UP000078544">
    <property type="component" value="Unassembled WGS sequence"/>
</dbReference>
<feature type="compositionally biased region" description="Basic and acidic residues" evidence="1">
    <location>
        <begin position="753"/>
        <end position="762"/>
    </location>
</feature>
<feature type="region of interest" description="Disordered" evidence="1">
    <location>
        <begin position="995"/>
        <end position="1091"/>
    </location>
</feature>
<feature type="region of interest" description="Disordered" evidence="1">
    <location>
        <begin position="584"/>
        <end position="615"/>
    </location>
</feature>
<accession>A0A168B9D8</accession>
<feature type="region of interest" description="Disordered" evidence="1">
    <location>
        <begin position="873"/>
        <end position="915"/>
    </location>
</feature>
<protein>
    <submittedName>
        <fullName evidence="2">Uncharacterized protein</fullName>
    </submittedName>
</protein>
<evidence type="ECO:0000256" key="1">
    <source>
        <dbReference type="SAM" id="MobiDB-lite"/>
    </source>
</evidence>
<feature type="compositionally biased region" description="Polar residues" evidence="1">
    <location>
        <begin position="728"/>
        <end position="738"/>
    </location>
</feature>
<evidence type="ECO:0000313" key="3">
    <source>
        <dbReference type="Proteomes" id="UP000078544"/>
    </source>
</evidence>
<keyword evidence="3" id="KW-1185">Reference proteome</keyword>
<organism evidence="2 3">
    <name type="scientific">Moelleriella libera RCEF 2490</name>
    <dbReference type="NCBI Taxonomy" id="1081109"/>
    <lineage>
        <taxon>Eukaryota</taxon>
        <taxon>Fungi</taxon>
        <taxon>Dikarya</taxon>
        <taxon>Ascomycota</taxon>
        <taxon>Pezizomycotina</taxon>
        <taxon>Sordariomycetes</taxon>
        <taxon>Hypocreomycetidae</taxon>
        <taxon>Hypocreales</taxon>
        <taxon>Clavicipitaceae</taxon>
        <taxon>Moelleriella</taxon>
    </lineage>
</organism>
<proteinExistence type="predicted"/>
<feature type="compositionally biased region" description="Basic and acidic residues" evidence="1">
    <location>
        <begin position="1069"/>
        <end position="1091"/>
    </location>
</feature>
<sequence>MAGAESGIPAEWANHDGALAQAMPSSPPTRTVAKRVATPLGLRVDESAPNRRDSPKASRAGMSSMFAAAADAEPKPSNHPNPDSFINAVPSSRHSPGSPIRSRRIPGDAHAPAAANDWNPVGKMTKTTPPPQTPQVSASLPCDARPLRTASVRPDTRFAHPKPMAHPPVTTHSATDKLMRSSSAASNIAQLEATAERLSMTSSIDDAIRDLHGELKRTESRKSAQLVLASLASSPDANATSHSGLTSRHMSTAASIVSTNTAARHGGYSPAGFVMSPNTSLTSRLRSGSAHSAAPPDATLDMFPSRHGPGKASFSSVRSSKLSLAEISESEPVSLNKQAFEEADAAPPLEEQSAESLQLEAQAAPDTVQDMPGAEVHRQPQESHVGFQAGPIEFTSAPPEQYAQYALSAEQRPESVHSDNTSDQARDAFIDFDGVHWEPHDDEHFYVPTRSDLDNLTPRPVAASMARPKLFIDTSKGQEMLYYPARVPAMLNLPPKLSSKPKAAVRGDRRSQILGAMLNPNTSDVPRSPAKKRQSAFADFGLPSAGLEAPKTDSWLPDPIATHRNSFDALSSFGLLNDAEVKVEEGSQVPMPDTLRRPERLSKESKDKAKPTAHTLSKLPPQLRASAFFDLPSVAPRVEVKDGSAMATLDSILDASANAPVCAFTDHVFAGKLGPEVYGKQKEKKHRSGQSAATLHPAAAHPQPQKRSSMLRLGKRSSSFEVAEQARPHSSSAVTSNGAYEDSGLLAPGSMDDADHVPREEVDRDVDADEDADDVADETYQGPPTTLLAELQLRKQEQKHRVRNLGKGLPNGGYATLLEMDTVAEAQRKNRSTKRVNLAWEDADAHIDQNGSDDEEVPLAIIAAMQRGAKNLADLDRPPGLMERREMEDNEPLSHRRARLQGRELPAPAPAPALAHRQSMLSLSASRVLEDPILKPGIMTPNADSPAPEVEEIEEETLEGRRRRLASKEGELLPKARSVSVAFSAELLSQFGDLNESQGASEHPKAAQRETARPSPSGEEETLGQRRRRLQAEREARDREMGHGGPAGDDQGSPDQRRYSLANVLAAHPTRESDSRAHDERMRHMSDRRALHDRESKMAAMRMQMPTSLPHVGAQRSGGFRDGAYNDGTGGYGPKAALSSPSVNTFGLAAGKRSSMMSTYGMPMYAAPMGQPVYGGMNGLVAQAPMGPYNGVSSMSMYDGRPASQMYGAGAAGMMPMPMNGNRSMDRVEQWRYSVRP</sequence>
<feature type="region of interest" description="Disordered" evidence="1">
    <location>
        <begin position="935"/>
        <end position="954"/>
    </location>
</feature>
<reference evidence="2 3" key="1">
    <citation type="journal article" date="2016" name="Genome Biol. Evol.">
        <title>Divergent and convergent evolution of fungal pathogenicity.</title>
        <authorList>
            <person name="Shang Y."/>
            <person name="Xiao G."/>
            <person name="Zheng P."/>
            <person name="Cen K."/>
            <person name="Zhan S."/>
            <person name="Wang C."/>
        </authorList>
    </citation>
    <scope>NUCLEOTIDE SEQUENCE [LARGE SCALE GENOMIC DNA]</scope>
    <source>
        <strain evidence="2 3">RCEF 2490</strain>
    </source>
</reference>
<feature type="region of interest" description="Disordered" evidence="1">
    <location>
        <begin position="279"/>
        <end position="315"/>
    </location>
</feature>
<feature type="compositionally biased region" description="Basic and acidic residues" evidence="1">
    <location>
        <begin position="873"/>
        <end position="887"/>
    </location>
</feature>
<feature type="region of interest" description="Disordered" evidence="1">
    <location>
        <begin position="363"/>
        <end position="382"/>
    </location>
</feature>
<feature type="region of interest" description="Disordered" evidence="1">
    <location>
        <begin position="1"/>
        <end position="120"/>
    </location>
</feature>
<feature type="region of interest" description="Disordered" evidence="1">
    <location>
        <begin position="680"/>
        <end position="784"/>
    </location>
</feature>
<evidence type="ECO:0000313" key="2">
    <source>
        <dbReference type="EMBL" id="KZZ94987.1"/>
    </source>
</evidence>
<feature type="compositionally biased region" description="Basic and acidic residues" evidence="1">
    <location>
        <begin position="1002"/>
        <end position="1012"/>
    </location>
</feature>
<feature type="compositionally biased region" description="Basic and acidic residues" evidence="1">
    <location>
        <begin position="594"/>
        <end position="610"/>
    </location>
</feature>
<feature type="compositionally biased region" description="Basic and acidic residues" evidence="1">
    <location>
        <begin position="1030"/>
        <end position="1042"/>
    </location>
</feature>
<dbReference type="AlphaFoldDB" id="A0A168B9D8"/>
<feature type="compositionally biased region" description="Basic and acidic residues" evidence="1">
    <location>
        <begin position="43"/>
        <end position="56"/>
    </location>
</feature>